<dbReference type="eggNOG" id="ENOG5030ZI1">
    <property type="taxonomic scope" value="Bacteria"/>
</dbReference>
<organism evidence="1 2">
    <name type="scientific">Leeuwenhoekiella blandensis (strain CECT 7118 / CCUG 51940 / KCTC 22103 / MED217)</name>
    <name type="common">Flavobacterium sp. (strain MED217)</name>
    <dbReference type="NCBI Taxonomy" id="398720"/>
    <lineage>
        <taxon>Bacteria</taxon>
        <taxon>Pseudomonadati</taxon>
        <taxon>Bacteroidota</taxon>
        <taxon>Flavobacteriia</taxon>
        <taxon>Flavobacteriales</taxon>
        <taxon>Flavobacteriaceae</taxon>
        <taxon>Leeuwenhoekiella</taxon>
    </lineage>
</organism>
<evidence type="ECO:0000313" key="2">
    <source>
        <dbReference type="Proteomes" id="UP000001601"/>
    </source>
</evidence>
<keyword evidence="2" id="KW-1185">Reference proteome</keyword>
<gene>
    <name evidence="1" type="ORF">MED217_01905</name>
</gene>
<dbReference type="OrthoDB" id="1442370at2"/>
<dbReference type="AlphaFoldDB" id="A3XKQ6"/>
<sequence>MLLKTIPYPFGEAKYYPSFIHVKFREDLDVVELEYSKQIFKDIEAFYEGAKYVVISERGLNTSFDPINMKSLNLSKMQGLAVVSPEGAARRDELIVEQGYYKGSFAFFTTYKAAEEWALTFE</sequence>
<proteinExistence type="predicted"/>
<accession>A3XKQ6</accession>
<dbReference type="EMBL" id="AANC01000003">
    <property type="protein sequence ID" value="EAQ49865.1"/>
    <property type="molecule type" value="Genomic_DNA"/>
</dbReference>
<dbReference type="HOGENOM" id="CLU_2023802_0_0_10"/>
<reference evidence="1 2" key="1">
    <citation type="journal article" date="2007" name="Nature">
        <title>Light stimulates growth of proteorhodopsin-containing marine Flavobacteria.</title>
        <authorList>
            <person name="Gomez-Consarnau L."/>
            <person name="Gonzalez J.M."/>
            <person name="Coll-Llado M."/>
            <person name="Gourdon P."/>
            <person name="Pascher T."/>
            <person name="Neutze R."/>
            <person name="Pedros-Alio C."/>
            <person name="Pinhassi J."/>
        </authorList>
    </citation>
    <scope>NUCLEOTIDE SEQUENCE [LARGE SCALE GENOMIC DNA]</scope>
    <source>
        <strain evidence="1 2">MED217</strain>
    </source>
</reference>
<dbReference type="STRING" id="398720.MED217_01905"/>
<dbReference type="Proteomes" id="UP000001601">
    <property type="component" value="Unassembled WGS sequence"/>
</dbReference>
<comment type="caution">
    <text evidence="1">The sequence shown here is derived from an EMBL/GenBank/DDBJ whole genome shotgun (WGS) entry which is preliminary data.</text>
</comment>
<name>A3XKQ6_LEEBM</name>
<protein>
    <submittedName>
        <fullName evidence="1">Uncharacterized protein</fullName>
    </submittedName>
</protein>
<dbReference type="RefSeq" id="WP_009778776.1">
    <property type="nucleotide sequence ID" value="NZ_CH672395.1"/>
</dbReference>
<evidence type="ECO:0000313" key="1">
    <source>
        <dbReference type="EMBL" id="EAQ49865.1"/>
    </source>
</evidence>